<evidence type="ECO:0000256" key="3">
    <source>
        <dbReference type="ARBA" id="ARBA00022448"/>
    </source>
</evidence>
<comment type="subcellular location">
    <subcellularLocation>
        <location evidence="1">Membrane</location>
        <topology evidence="1">Multi-pass membrane protein</topology>
    </subcellularLocation>
</comment>
<organism evidence="9 10">
    <name type="scientific">Paenisporosarcina antarctica</name>
    <dbReference type="NCBI Taxonomy" id="417367"/>
    <lineage>
        <taxon>Bacteria</taxon>
        <taxon>Bacillati</taxon>
        <taxon>Bacillota</taxon>
        <taxon>Bacilli</taxon>
        <taxon>Bacillales</taxon>
        <taxon>Caryophanaceae</taxon>
        <taxon>Paenisporosarcina</taxon>
    </lineage>
</organism>
<feature type="transmembrane region" description="Helical" evidence="8">
    <location>
        <begin position="6"/>
        <end position="25"/>
    </location>
</feature>
<dbReference type="PANTHER" id="PTHR43829:SF9">
    <property type="entry name" value="AQUAPORIN-9"/>
    <property type="match status" value="1"/>
</dbReference>
<dbReference type="InterPro" id="IPR000425">
    <property type="entry name" value="MIP"/>
</dbReference>
<dbReference type="Proteomes" id="UP000294292">
    <property type="component" value="Chromosome"/>
</dbReference>
<name>A0A4P6ZYW9_9BACL</name>
<evidence type="ECO:0000256" key="5">
    <source>
        <dbReference type="ARBA" id="ARBA00022989"/>
    </source>
</evidence>
<feature type="transmembrane region" description="Helical" evidence="8">
    <location>
        <begin position="37"/>
        <end position="56"/>
    </location>
</feature>
<dbReference type="KEGG" id="panc:E2636_12505"/>
<dbReference type="RefSeq" id="WP_017381396.1">
    <property type="nucleotide sequence ID" value="NZ_CP038015.1"/>
</dbReference>
<evidence type="ECO:0000313" key="10">
    <source>
        <dbReference type="Proteomes" id="UP000294292"/>
    </source>
</evidence>
<dbReference type="OrthoDB" id="9807293at2"/>
<evidence type="ECO:0000256" key="7">
    <source>
        <dbReference type="RuleBase" id="RU000477"/>
    </source>
</evidence>
<dbReference type="PRINTS" id="PR00783">
    <property type="entry name" value="MINTRINSICP"/>
</dbReference>
<gene>
    <name evidence="9" type="ORF">E2636_12505</name>
</gene>
<feature type="transmembrane region" description="Helical" evidence="8">
    <location>
        <begin position="240"/>
        <end position="259"/>
    </location>
</feature>
<dbReference type="SUPFAM" id="SSF81338">
    <property type="entry name" value="Aquaporin-like"/>
    <property type="match status" value="1"/>
</dbReference>
<dbReference type="InterPro" id="IPR050363">
    <property type="entry name" value="MIP/Aquaporin"/>
</dbReference>
<dbReference type="PANTHER" id="PTHR43829">
    <property type="entry name" value="AQUAPORIN OR AQUAGLYCEROPORIN RELATED"/>
    <property type="match status" value="1"/>
</dbReference>
<feature type="transmembrane region" description="Helical" evidence="8">
    <location>
        <begin position="84"/>
        <end position="104"/>
    </location>
</feature>
<accession>A0A4P6ZYW9</accession>
<evidence type="ECO:0000256" key="1">
    <source>
        <dbReference type="ARBA" id="ARBA00004141"/>
    </source>
</evidence>
<dbReference type="PRINTS" id="PR02019">
    <property type="entry name" value="AQUAPORIN7"/>
</dbReference>
<dbReference type="GO" id="GO:0015254">
    <property type="term" value="F:glycerol channel activity"/>
    <property type="evidence" value="ECO:0007669"/>
    <property type="project" value="TreeGrafter"/>
</dbReference>
<keyword evidence="5 8" id="KW-1133">Transmembrane helix</keyword>
<reference evidence="9 10" key="1">
    <citation type="submission" date="2019-03" db="EMBL/GenBank/DDBJ databases">
        <title>Complete genome sequence of Paenisporosarcina antarctica CGMCC 1.6503T.</title>
        <authorList>
            <person name="Rong J.-C."/>
            <person name="Chi N.-Y."/>
            <person name="Zhang Q.-F."/>
        </authorList>
    </citation>
    <scope>NUCLEOTIDE SEQUENCE [LARGE SCALE GENOMIC DNA]</scope>
    <source>
        <strain evidence="9 10">CGMCC 1.6503</strain>
    </source>
</reference>
<evidence type="ECO:0000256" key="8">
    <source>
        <dbReference type="SAM" id="Phobius"/>
    </source>
</evidence>
<evidence type="ECO:0000256" key="2">
    <source>
        <dbReference type="ARBA" id="ARBA00006175"/>
    </source>
</evidence>
<comment type="similarity">
    <text evidence="2 7">Belongs to the MIP/aquaporin (TC 1.A.8) family.</text>
</comment>
<protein>
    <submittedName>
        <fullName evidence="9">Aquaporin family protein</fullName>
    </submittedName>
</protein>
<dbReference type="PROSITE" id="PS00221">
    <property type="entry name" value="MIP"/>
    <property type="match status" value="1"/>
</dbReference>
<feature type="transmembrane region" description="Helical" evidence="8">
    <location>
        <begin position="134"/>
        <end position="151"/>
    </location>
</feature>
<dbReference type="InterPro" id="IPR022357">
    <property type="entry name" value="MIP_CS"/>
</dbReference>
<feature type="transmembrane region" description="Helical" evidence="8">
    <location>
        <begin position="163"/>
        <end position="184"/>
    </location>
</feature>
<dbReference type="Pfam" id="PF00230">
    <property type="entry name" value="MIP"/>
    <property type="match status" value="1"/>
</dbReference>
<evidence type="ECO:0000313" key="9">
    <source>
        <dbReference type="EMBL" id="QBP41920.1"/>
    </source>
</evidence>
<dbReference type="GO" id="GO:0005886">
    <property type="term" value="C:plasma membrane"/>
    <property type="evidence" value="ECO:0007669"/>
    <property type="project" value="TreeGrafter"/>
</dbReference>
<keyword evidence="10" id="KW-1185">Reference proteome</keyword>
<sequence>MSEFLAELIGTAILIIFGAGVVANVSLKKSFALNGGWIVISFGWGLGVAMAVYAVGQFSGAHLNPAVSLGLAFNGDFSWSQVPLYVTAQMIGAFIGATIVWLHFLPHWKVTEDSGAKLGVFSTGPAIPHHFSNLLSEIIGTFILVIGILSIGANDFTEGLNPFIVGMLIVAIGLSLGGTTGYAINPARDLGPRIAHYLLPIAGKGSSNWGYAWVPVLGPVLGGSLGGVFYKGFFTNDFTIWFWLVLGITLLCLLFLFLVDKKELQSQKTEQLSAQRGV</sequence>
<evidence type="ECO:0000256" key="6">
    <source>
        <dbReference type="ARBA" id="ARBA00023136"/>
    </source>
</evidence>
<dbReference type="AlphaFoldDB" id="A0A4P6ZYW9"/>
<dbReference type="InterPro" id="IPR023271">
    <property type="entry name" value="Aquaporin-like"/>
</dbReference>
<keyword evidence="3 7" id="KW-0813">Transport</keyword>
<dbReference type="EMBL" id="CP038015">
    <property type="protein sequence ID" value="QBP41920.1"/>
    <property type="molecule type" value="Genomic_DNA"/>
</dbReference>
<keyword evidence="6 8" id="KW-0472">Membrane</keyword>
<dbReference type="NCBIfam" id="TIGR00861">
    <property type="entry name" value="MIP"/>
    <property type="match status" value="1"/>
</dbReference>
<keyword evidence="4 7" id="KW-0812">Transmembrane</keyword>
<proteinExistence type="inferred from homology"/>
<evidence type="ECO:0000256" key="4">
    <source>
        <dbReference type="ARBA" id="ARBA00022692"/>
    </source>
</evidence>
<dbReference type="Gene3D" id="1.20.1080.10">
    <property type="entry name" value="Glycerol uptake facilitator protein"/>
    <property type="match status" value="1"/>
</dbReference>
<dbReference type="SMR" id="A0A4P6ZYW9"/>
<feature type="transmembrane region" description="Helical" evidence="8">
    <location>
        <begin position="211"/>
        <end position="234"/>
    </location>
</feature>